<reference evidence="3" key="1">
    <citation type="journal article" date="2023" name="Commun. Biol.">
        <title>Genome analysis of Parmales, the sister group of diatoms, reveals the evolutionary specialization of diatoms from phago-mixotrophs to photoautotrophs.</title>
        <authorList>
            <person name="Ban H."/>
            <person name="Sato S."/>
            <person name="Yoshikawa S."/>
            <person name="Yamada K."/>
            <person name="Nakamura Y."/>
            <person name="Ichinomiya M."/>
            <person name="Sato N."/>
            <person name="Blanc-Mathieu R."/>
            <person name="Endo H."/>
            <person name="Kuwata A."/>
            <person name="Ogata H."/>
        </authorList>
    </citation>
    <scope>NUCLEOTIDE SEQUENCE [LARGE SCALE GENOMIC DNA]</scope>
    <source>
        <strain evidence="3">NIES 3701</strain>
    </source>
</reference>
<evidence type="ECO:0000256" key="1">
    <source>
        <dbReference type="SAM" id="MobiDB-lite"/>
    </source>
</evidence>
<evidence type="ECO:0000313" key="2">
    <source>
        <dbReference type="EMBL" id="GMH90726.1"/>
    </source>
</evidence>
<dbReference type="EMBL" id="BRXY01000375">
    <property type="protein sequence ID" value="GMH90726.1"/>
    <property type="molecule type" value="Genomic_DNA"/>
</dbReference>
<proteinExistence type="predicted"/>
<sequence>MGNLTSSLMKYLVFQPPTPSSYQISNLVETNEIRPMHYTEGALQQGCVPTVSACVTTPPISPKHTPFTTRQSASNSSPKKTNLGSFRLPSYSLQKTKTSSPFVTKYSDQIIIVKSPTGGHIVSLFFSNPKSRGITLIYSHGNAEDLGQLADMLKELSKCLCVNVVAYDYRGYGESKFESEEEDGAKKNNNSTSDFRCETPSDASASKRTFQTSPTEASVNADLETIYAYYCLEKKISPANVFLYGRSLGTAPSTHLASILTSSNRSSCIAKLSGENMVKLFEGVRKGMGVSSTSVGSSSSTSSYSSPSNPSKTPMLGGLILQSPMKSCLKTKFDLGVDFTSPTSDCSSASLDMFATQNYITSVECPIFIIHGSNDTIVPCKHGKYLFELSKTFRDLRWKMREKRKAVHTKEEGVMVWLLETKLRRREEKILKQQKNAWKIAGNNNHITGVRYADDSTSDQKSKSPPGRLRSKSAPVSTRSTSLLPVSTCPPPLGLYVVKGAGHNDVQKVAGLELVREVRGFLIEVLRYRYPEWQRPLMTSPNLIRIREDDVRDVVGDIISEEEDEEEVEEVEEEESYSSDYASSDDSDSSVQPNAQEVIVPPPSVKAPETSPKLNVTTAKSFANKKIRTPLRSLQNLQN</sequence>
<protein>
    <recommendedName>
        <fullName evidence="4">Serine aminopeptidase S33 domain-containing protein</fullName>
    </recommendedName>
</protein>
<feature type="compositionally biased region" description="Acidic residues" evidence="1">
    <location>
        <begin position="562"/>
        <end position="588"/>
    </location>
</feature>
<feature type="region of interest" description="Disordered" evidence="1">
    <location>
        <begin position="60"/>
        <end position="81"/>
    </location>
</feature>
<accession>A0A9W7BHU8</accession>
<dbReference type="SUPFAM" id="SSF53474">
    <property type="entry name" value="alpha/beta-Hydrolases"/>
    <property type="match status" value="1"/>
</dbReference>
<dbReference type="OrthoDB" id="446723at2759"/>
<gene>
    <name evidence="2" type="ORF">TrST_g2094</name>
</gene>
<dbReference type="AlphaFoldDB" id="A0A9W7BHU8"/>
<feature type="compositionally biased region" description="Polar residues" evidence="1">
    <location>
        <begin position="474"/>
        <end position="484"/>
    </location>
</feature>
<dbReference type="PANTHER" id="PTHR12277:SF81">
    <property type="entry name" value="PROTEIN ABHD13"/>
    <property type="match status" value="1"/>
</dbReference>
<keyword evidence="3" id="KW-1185">Reference proteome</keyword>
<dbReference type="Gene3D" id="3.40.50.1820">
    <property type="entry name" value="alpha/beta hydrolase"/>
    <property type="match status" value="1"/>
</dbReference>
<evidence type="ECO:0000313" key="3">
    <source>
        <dbReference type="Proteomes" id="UP001165085"/>
    </source>
</evidence>
<name>A0A9W7BHU8_9STRA</name>
<dbReference type="InterPro" id="IPR029058">
    <property type="entry name" value="AB_hydrolase_fold"/>
</dbReference>
<feature type="region of interest" description="Disordered" evidence="1">
    <location>
        <begin position="178"/>
        <end position="214"/>
    </location>
</feature>
<feature type="compositionally biased region" description="Basic and acidic residues" evidence="1">
    <location>
        <begin position="452"/>
        <end position="462"/>
    </location>
</feature>
<comment type="caution">
    <text evidence="2">The sequence shown here is derived from an EMBL/GenBank/DDBJ whole genome shotgun (WGS) entry which is preliminary data.</text>
</comment>
<evidence type="ECO:0008006" key="4">
    <source>
        <dbReference type="Google" id="ProtNLM"/>
    </source>
</evidence>
<feature type="region of interest" description="Disordered" evidence="1">
    <location>
        <begin position="449"/>
        <end position="484"/>
    </location>
</feature>
<feature type="compositionally biased region" description="Polar residues" evidence="1">
    <location>
        <begin position="66"/>
        <end position="81"/>
    </location>
</feature>
<organism evidence="2 3">
    <name type="scientific">Triparma strigata</name>
    <dbReference type="NCBI Taxonomy" id="1606541"/>
    <lineage>
        <taxon>Eukaryota</taxon>
        <taxon>Sar</taxon>
        <taxon>Stramenopiles</taxon>
        <taxon>Ochrophyta</taxon>
        <taxon>Bolidophyceae</taxon>
        <taxon>Parmales</taxon>
        <taxon>Triparmaceae</taxon>
        <taxon>Triparma</taxon>
    </lineage>
</organism>
<feature type="region of interest" description="Disordered" evidence="1">
    <location>
        <begin position="289"/>
        <end position="311"/>
    </location>
</feature>
<feature type="region of interest" description="Disordered" evidence="1">
    <location>
        <begin position="562"/>
        <end position="621"/>
    </location>
</feature>
<dbReference type="Proteomes" id="UP001165085">
    <property type="component" value="Unassembled WGS sequence"/>
</dbReference>
<feature type="compositionally biased region" description="Polar residues" evidence="1">
    <location>
        <begin position="201"/>
        <end position="214"/>
    </location>
</feature>
<feature type="compositionally biased region" description="Polar residues" evidence="1">
    <location>
        <begin position="612"/>
        <end position="621"/>
    </location>
</feature>
<dbReference type="PANTHER" id="PTHR12277">
    <property type="entry name" value="ALPHA/BETA HYDROLASE DOMAIN-CONTAINING PROTEIN"/>
    <property type="match status" value="1"/>
</dbReference>